<dbReference type="Proteomes" id="UP000399805">
    <property type="component" value="Unassembled WGS sequence"/>
</dbReference>
<dbReference type="AlphaFoldDB" id="A0A6I8M0J1"/>
<proteinExistence type="predicted"/>
<gene>
    <name evidence="2" type="ORF">AA23TX_08012</name>
</gene>
<evidence type="ECO:0000313" key="3">
    <source>
        <dbReference type="Proteomes" id="UP000399805"/>
    </source>
</evidence>
<sequence length="47" mass="5106">MIATPASTSKVVNRASTPSRIVRRRSPGPVQGRRGEHGHREQDSGKP</sequence>
<feature type="region of interest" description="Disordered" evidence="1">
    <location>
        <begin position="1"/>
        <end position="47"/>
    </location>
</feature>
<protein>
    <submittedName>
        <fullName evidence="2">Uncharacterized protein</fullName>
    </submittedName>
</protein>
<accession>A0A6I8M0J1</accession>
<name>A0A6I8M0J1_9PSEU</name>
<keyword evidence="3" id="KW-1185">Reference proteome</keyword>
<dbReference type="EMBL" id="CABVGP010000003">
    <property type="protein sequence ID" value="VVJ23107.1"/>
    <property type="molecule type" value="Genomic_DNA"/>
</dbReference>
<evidence type="ECO:0000256" key="1">
    <source>
        <dbReference type="SAM" id="MobiDB-lite"/>
    </source>
</evidence>
<reference evidence="2 3" key="1">
    <citation type="submission" date="2019-09" db="EMBL/GenBank/DDBJ databases">
        <authorList>
            <person name="Leyn A S."/>
        </authorList>
    </citation>
    <scope>NUCLEOTIDE SEQUENCE [LARGE SCALE GENOMIC DNA]</scope>
    <source>
        <strain evidence="2">AA231_1</strain>
    </source>
</reference>
<feature type="compositionally biased region" description="Polar residues" evidence="1">
    <location>
        <begin position="1"/>
        <end position="19"/>
    </location>
</feature>
<organism evidence="2 3">
    <name type="scientific">Amycolatopsis camponoti</name>
    <dbReference type="NCBI Taxonomy" id="2606593"/>
    <lineage>
        <taxon>Bacteria</taxon>
        <taxon>Bacillati</taxon>
        <taxon>Actinomycetota</taxon>
        <taxon>Actinomycetes</taxon>
        <taxon>Pseudonocardiales</taxon>
        <taxon>Pseudonocardiaceae</taxon>
        <taxon>Amycolatopsis</taxon>
    </lineage>
</organism>
<feature type="compositionally biased region" description="Basic and acidic residues" evidence="1">
    <location>
        <begin position="33"/>
        <end position="47"/>
    </location>
</feature>
<evidence type="ECO:0000313" key="2">
    <source>
        <dbReference type="EMBL" id="VVJ23107.1"/>
    </source>
</evidence>